<protein>
    <submittedName>
        <fullName evidence="1">Uncharacterized protein</fullName>
    </submittedName>
</protein>
<evidence type="ECO:0000313" key="2">
    <source>
        <dbReference type="Proteomes" id="UP000887013"/>
    </source>
</evidence>
<evidence type="ECO:0000313" key="1">
    <source>
        <dbReference type="EMBL" id="GFT02875.1"/>
    </source>
</evidence>
<sequence length="75" mass="8443">MNCKKDKLSGTTLWFLFGSRILGSLRTGRSKASPLFIKSSIQSLSRNTSKDLFTSAIYTRQNLQMSMKKPPIDLT</sequence>
<organism evidence="1 2">
    <name type="scientific">Nephila pilipes</name>
    <name type="common">Giant wood spider</name>
    <name type="synonym">Nephila maculata</name>
    <dbReference type="NCBI Taxonomy" id="299642"/>
    <lineage>
        <taxon>Eukaryota</taxon>
        <taxon>Metazoa</taxon>
        <taxon>Ecdysozoa</taxon>
        <taxon>Arthropoda</taxon>
        <taxon>Chelicerata</taxon>
        <taxon>Arachnida</taxon>
        <taxon>Araneae</taxon>
        <taxon>Araneomorphae</taxon>
        <taxon>Entelegynae</taxon>
        <taxon>Araneoidea</taxon>
        <taxon>Nephilidae</taxon>
        <taxon>Nephila</taxon>
    </lineage>
</organism>
<comment type="caution">
    <text evidence="1">The sequence shown here is derived from an EMBL/GenBank/DDBJ whole genome shotgun (WGS) entry which is preliminary data.</text>
</comment>
<dbReference type="AlphaFoldDB" id="A0A8X6TD24"/>
<reference evidence="1" key="1">
    <citation type="submission" date="2020-08" db="EMBL/GenBank/DDBJ databases">
        <title>Multicomponent nature underlies the extraordinary mechanical properties of spider dragline silk.</title>
        <authorList>
            <person name="Kono N."/>
            <person name="Nakamura H."/>
            <person name="Mori M."/>
            <person name="Yoshida Y."/>
            <person name="Ohtoshi R."/>
            <person name="Malay A.D."/>
            <person name="Moran D.A.P."/>
            <person name="Tomita M."/>
            <person name="Numata K."/>
            <person name="Arakawa K."/>
        </authorList>
    </citation>
    <scope>NUCLEOTIDE SEQUENCE</scope>
</reference>
<gene>
    <name evidence="1" type="ORF">NPIL_674881</name>
</gene>
<name>A0A8X6TD24_NEPPI</name>
<keyword evidence="2" id="KW-1185">Reference proteome</keyword>
<proteinExistence type="predicted"/>
<accession>A0A8X6TD24</accession>
<dbReference type="Proteomes" id="UP000887013">
    <property type="component" value="Unassembled WGS sequence"/>
</dbReference>
<dbReference type="EMBL" id="BMAW01055817">
    <property type="protein sequence ID" value="GFT02875.1"/>
    <property type="molecule type" value="Genomic_DNA"/>
</dbReference>